<comment type="caution">
    <text evidence="2">The sequence shown here is derived from an EMBL/GenBank/DDBJ whole genome shotgun (WGS) entry which is preliminary data.</text>
</comment>
<reference evidence="2 3" key="1">
    <citation type="submission" date="2024-05" db="EMBL/GenBank/DDBJ databases">
        <authorList>
            <person name="Wallberg A."/>
        </authorList>
    </citation>
    <scope>NUCLEOTIDE SEQUENCE [LARGE SCALE GENOMIC DNA]</scope>
</reference>
<evidence type="ECO:0000256" key="1">
    <source>
        <dbReference type="SAM" id="SignalP"/>
    </source>
</evidence>
<dbReference type="Proteomes" id="UP001497623">
    <property type="component" value="Unassembled WGS sequence"/>
</dbReference>
<feature type="signal peptide" evidence="1">
    <location>
        <begin position="1"/>
        <end position="21"/>
    </location>
</feature>
<evidence type="ECO:0000313" key="3">
    <source>
        <dbReference type="Proteomes" id="UP001497623"/>
    </source>
</evidence>
<keyword evidence="3" id="KW-1185">Reference proteome</keyword>
<keyword evidence="1" id="KW-0732">Signal</keyword>
<evidence type="ECO:0000313" key="2">
    <source>
        <dbReference type="EMBL" id="CAL4160253.1"/>
    </source>
</evidence>
<organism evidence="2 3">
    <name type="scientific">Meganyctiphanes norvegica</name>
    <name type="common">Northern krill</name>
    <name type="synonym">Thysanopoda norvegica</name>
    <dbReference type="NCBI Taxonomy" id="48144"/>
    <lineage>
        <taxon>Eukaryota</taxon>
        <taxon>Metazoa</taxon>
        <taxon>Ecdysozoa</taxon>
        <taxon>Arthropoda</taxon>
        <taxon>Crustacea</taxon>
        <taxon>Multicrustacea</taxon>
        <taxon>Malacostraca</taxon>
        <taxon>Eumalacostraca</taxon>
        <taxon>Eucarida</taxon>
        <taxon>Euphausiacea</taxon>
        <taxon>Euphausiidae</taxon>
        <taxon>Meganyctiphanes</taxon>
    </lineage>
</organism>
<dbReference type="Gene3D" id="3.30.530.20">
    <property type="match status" value="1"/>
</dbReference>
<name>A0AAV2S316_MEGNR</name>
<dbReference type="SUPFAM" id="SSF55961">
    <property type="entry name" value="Bet v1-like"/>
    <property type="match status" value="1"/>
</dbReference>
<dbReference type="CDD" id="cd07812">
    <property type="entry name" value="SRPBCC"/>
    <property type="match status" value="1"/>
</dbReference>
<accession>A0AAV2S316</accession>
<protein>
    <submittedName>
        <fullName evidence="2">Uncharacterized protein</fullName>
    </submittedName>
</protein>
<proteinExistence type="predicted"/>
<feature type="chain" id="PRO_5043774629" evidence="1">
    <location>
        <begin position="22"/>
        <end position="173"/>
    </location>
</feature>
<dbReference type="AlphaFoldDB" id="A0AAV2S316"/>
<gene>
    <name evidence="2" type="ORF">MNOR_LOCUS32402</name>
</gene>
<dbReference type="InterPro" id="IPR023393">
    <property type="entry name" value="START-like_dom_sf"/>
</dbReference>
<sequence>MASKAQFIIALLFGLVAVLYQIEVDPGTWEASERGNIYASAEQIEQFITNPDLVEKWFQWVSIFKAADSRPISAGKKYQAIYKLPFLGEYVMLMRVVEYKHQKTLVLESQSLLRPRFTIQLEESSSNATRLIFKLRWQRTSALFQWSVGPFLCFLTSQQLQHSLFMLKMMFPF</sequence>
<dbReference type="EMBL" id="CAXKWB010044001">
    <property type="protein sequence ID" value="CAL4160253.1"/>
    <property type="molecule type" value="Genomic_DNA"/>
</dbReference>